<dbReference type="InterPro" id="IPR058544">
    <property type="entry name" value="ETR1_N"/>
</dbReference>
<feature type="domain" description="PAS" evidence="8">
    <location>
        <begin position="537"/>
        <end position="608"/>
    </location>
</feature>
<dbReference type="PATRIC" id="fig|161398.10.peg.487"/>
<feature type="domain" description="PAS" evidence="8">
    <location>
        <begin position="278"/>
        <end position="349"/>
    </location>
</feature>
<dbReference type="Pfam" id="PF25487">
    <property type="entry name" value="ETR1_N"/>
    <property type="match status" value="1"/>
</dbReference>
<dbReference type="GO" id="GO:0005886">
    <property type="term" value="C:plasma membrane"/>
    <property type="evidence" value="ECO:0007669"/>
    <property type="project" value="UniProtKB-ARBA"/>
</dbReference>
<keyword evidence="6" id="KW-0812">Transmembrane</keyword>
<comment type="catalytic activity">
    <reaction evidence="1">
        <text>ATP + protein L-histidine = ADP + protein N-phospho-L-histidine.</text>
        <dbReference type="EC" id="2.7.13.3"/>
    </reaction>
</comment>
<evidence type="ECO:0000256" key="3">
    <source>
        <dbReference type="ARBA" id="ARBA00022553"/>
    </source>
</evidence>
<evidence type="ECO:0000256" key="2">
    <source>
        <dbReference type="ARBA" id="ARBA00012438"/>
    </source>
</evidence>
<dbReference type="PANTHER" id="PTHR43304:SF1">
    <property type="entry name" value="PAC DOMAIN-CONTAINING PROTEIN"/>
    <property type="match status" value="1"/>
</dbReference>
<evidence type="ECO:0000256" key="4">
    <source>
        <dbReference type="ARBA" id="ARBA00022679"/>
    </source>
</evidence>
<dbReference type="InterPro" id="IPR003661">
    <property type="entry name" value="HisK_dim/P_dom"/>
</dbReference>
<dbReference type="Gene3D" id="3.30.450.20">
    <property type="entry name" value="PAS domain"/>
    <property type="match status" value="4"/>
</dbReference>
<evidence type="ECO:0000313" key="11">
    <source>
        <dbReference type="Proteomes" id="UP000061457"/>
    </source>
</evidence>
<keyword evidence="3" id="KW-0597">Phosphoprotein</keyword>
<feature type="transmembrane region" description="Helical" evidence="6">
    <location>
        <begin position="64"/>
        <end position="87"/>
    </location>
</feature>
<dbReference type="OrthoDB" id="4301605at2"/>
<dbReference type="NCBIfam" id="TIGR00229">
    <property type="entry name" value="sensory_box"/>
    <property type="match status" value="3"/>
</dbReference>
<dbReference type="FunFam" id="3.30.565.10:FF:000006">
    <property type="entry name" value="Sensor histidine kinase WalK"/>
    <property type="match status" value="1"/>
</dbReference>
<dbReference type="Gene3D" id="1.10.287.130">
    <property type="match status" value="1"/>
</dbReference>
<keyword evidence="6" id="KW-0472">Membrane</keyword>
<dbReference type="InterPro" id="IPR052162">
    <property type="entry name" value="Sensor_kinase/Photoreceptor"/>
</dbReference>
<dbReference type="InterPro" id="IPR000014">
    <property type="entry name" value="PAS"/>
</dbReference>
<dbReference type="PROSITE" id="PS50112">
    <property type="entry name" value="PAS"/>
    <property type="match status" value="2"/>
</dbReference>
<keyword evidence="6" id="KW-1133">Transmembrane helix</keyword>
<evidence type="ECO:0000256" key="6">
    <source>
        <dbReference type="SAM" id="Phobius"/>
    </source>
</evidence>
<dbReference type="AlphaFoldDB" id="A0A0S2JY84"/>
<dbReference type="EC" id="2.7.13.3" evidence="2"/>
<dbReference type="Proteomes" id="UP000061457">
    <property type="component" value="Chromosome I"/>
</dbReference>
<feature type="transmembrane region" description="Helical" evidence="6">
    <location>
        <begin position="32"/>
        <end position="52"/>
    </location>
</feature>
<dbReference type="SUPFAM" id="SSF47384">
    <property type="entry name" value="Homodimeric domain of signal transducing histidine kinase"/>
    <property type="match status" value="1"/>
</dbReference>
<dbReference type="InterPro" id="IPR001610">
    <property type="entry name" value="PAC"/>
</dbReference>
<dbReference type="PRINTS" id="PR00344">
    <property type="entry name" value="BCTRLSENSOR"/>
</dbReference>
<sequence>MELNTLESFFHTMYMPHGHCYLWQPHLLWSNVIADALITAAYFSIPIAIMIVAKKRPEFGQHWLAWLFSAFILLCGLTHLIGIFAVWHGIYGIQAISKIATAIVSMITAIYLFRLLPEALSLATPQEVKGFKTKLTAYTRETAFLKTKLSQHELTSFTLEALPTSALLLDEKLNILSGNPHFLNELKYSENDDVSNQPLSTFFTSHDPFYTYEVIQSDIANSPNFSRSLICTMRASDGQLIPMEINLKRSQFKDETLILAAFNNLSELRLTELELQESHQQMQRAVNATEDGIWEWNVQNNAVDYSPKLLEMIGHANEQEAKFEMWFEHIHPKYVEHVNKALEAHFKTREQYKVEYLGKDKNNNYSWFLAIGNSVFDEQGNPTVMSGALRNIETEKQLRIEIAEKEDILSAIYNGTEQAIWLVKATLDDFIFLEFNQTACQRAGVSYQQIIGKRLTQLKGGIFTPENIALIKQKYTQCKHVKAPMEYTESFNFSGKTYWYQTTLYPLIDEQEGTLKIVGTAIDVTHRKLIESELQKSQYFLEKMIDSTVCGLYLYDLKTQQNTRINQRYTDLLGYTLEELQQQDLSKLFHPDEVGEVFEHIQTVTKKPEGHLTPMTYRFKHKAGHWIWCYSFDTVLMLDEQGNPDLMLGTFIDITEQTTLLNELKTSNESLERFAFIASHDLQEPLRKITSFSSSLATRLSSALKADPDAEFEFSRLLSSTTRMRNMIQDLLKLSRLTTRKVNKAPNRLALLISEICEQLSLPIEEANAEIVIEHDNHQLTVDYSLMLQVLQNLITNSLKFKHPERAPKISIGCYTEKSNIVITYTDNGIGIQPEYRTQIFEPFQRVFANQYEGSGIGLSLVKKIIELHDGQIECVDNPDEGARFLIHIPMEGQ</sequence>
<dbReference type="SMART" id="SM00091">
    <property type="entry name" value="PAS"/>
    <property type="match status" value="4"/>
</dbReference>
<dbReference type="PROSITE" id="PS50109">
    <property type="entry name" value="HIS_KIN"/>
    <property type="match status" value="1"/>
</dbReference>
<evidence type="ECO:0000256" key="1">
    <source>
        <dbReference type="ARBA" id="ARBA00000085"/>
    </source>
</evidence>
<dbReference type="SMART" id="SM00388">
    <property type="entry name" value="HisKA"/>
    <property type="match status" value="1"/>
</dbReference>
<dbReference type="EMBL" id="CP013187">
    <property type="protein sequence ID" value="ALO41000.1"/>
    <property type="molecule type" value="Genomic_DNA"/>
</dbReference>
<dbReference type="Gene3D" id="3.30.565.10">
    <property type="entry name" value="Histidine kinase-like ATPase, C-terminal domain"/>
    <property type="match status" value="1"/>
</dbReference>
<dbReference type="CDD" id="cd00130">
    <property type="entry name" value="PAS"/>
    <property type="match status" value="3"/>
</dbReference>
<keyword evidence="11" id="KW-1185">Reference proteome</keyword>
<dbReference type="SUPFAM" id="SSF55874">
    <property type="entry name" value="ATPase domain of HSP90 chaperone/DNA topoisomerase II/histidine kinase"/>
    <property type="match status" value="1"/>
</dbReference>
<evidence type="ECO:0000259" key="7">
    <source>
        <dbReference type="PROSITE" id="PS50109"/>
    </source>
</evidence>
<name>A0A0S2JY84_9GAMM</name>
<dbReference type="InterPro" id="IPR013655">
    <property type="entry name" value="PAS_fold_3"/>
</dbReference>
<dbReference type="InterPro" id="IPR035965">
    <property type="entry name" value="PAS-like_dom_sf"/>
</dbReference>
<dbReference type="PANTHER" id="PTHR43304">
    <property type="entry name" value="PHYTOCHROME-LIKE PROTEIN CPH1"/>
    <property type="match status" value="1"/>
</dbReference>
<dbReference type="Pfam" id="PF13426">
    <property type="entry name" value="PAS_9"/>
    <property type="match status" value="2"/>
</dbReference>
<reference evidence="10 11" key="1">
    <citation type="submission" date="2015-11" db="EMBL/GenBank/DDBJ databases">
        <authorList>
            <person name="Zhang Y."/>
            <person name="Guo Z."/>
        </authorList>
    </citation>
    <scope>NUCLEOTIDE SEQUENCE [LARGE SCALE GENOMIC DNA]</scope>
    <source>
        <strain evidence="10 11">KCTC 12086</strain>
    </source>
</reference>
<evidence type="ECO:0000259" key="9">
    <source>
        <dbReference type="PROSITE" id="PS50113"/>
    </source>
</evidence>
<feature type="domain" description="PAC" evidence="9">
    <location>
        <begin position="613"/>
        <end position="666"/>
    </location>
</feature>
<dbReference type="RefSeq" id="WP_058028764.1">
    <property type="nucleotide sequence ID" value="NZ_CP013187.1"/>
</dbReference>
<dbReference type="InterPro" id="IPR036890">
    <property type="entry name" value="HATPase_C_sf"/>
</dbReference>
<dbReference type="SUPFAM" id="SSF55785">
    <property type="entry name" value="PYP-like sensor domain (PAS domain)"/>
    <property type="match status" value="4"/>
</dbReference>
<evidence type="ECO:0000259" key="8">
    <source>
        <dbReference type="PROSITE" id="PS50112"/>
    </source>
</evidence>
<dbReference type="SMART" id="SM00086">
    <property type="entry name" value="PAC"/>
    <property type="match status" value="3"/>
</dbReference>
<dbReference type="InterPro" id="IPR003594">
    <property type="entry name" value="HATPase_dom"/>
</dbReference>
<dbReference type="Pfam" id="PF00512">
    <property type="entry name" value="HisKA"/>
    <property type="match status" value="1"/>
</dbReference>
<gene>
    <name evidence="10" type="ORF">PP2015_478</name>
</gene>
<dbReference type="InterPro" id="IPR036097">
    <property type="entry name" value="HisK_dim/P_sf"/>
</dbReference>
<dbReference type="Pfam" id="PF08447">
    <property type="entry name" value="PAS_3"/>
    <property type="match status" value="2"/>
</dbReference>
<dbReference type="KEGG" id="pphe:PP2015_478"/>
<dbReference type="STRING" id="161398.PP2015_478"/>
<feature type="domain" description="PAC" evidence="9">
    <location>
        <begin position="483"/>
        <end position="536"/>
    </location>
</feature>
<dbReference type="Pfam" id="PF02518">
    <property type="entry name" value="HATPase_c"/>
    <property type="match status" value="1"/>
</dbReference>
<dbReference type="InterPro" id="IPR005467">
    <property type="entry name" value="His_kinase_dom"/>
</dbReference>
<proteinExistence type="predicted"/>
<feature type="transmembrane region" description="Helical" evidence="6">
    <location>
        <begin position="93"/>
        <end position="113"/>
    </location>
</feature>
<keyword evidence="5 10" id="KW-0418">Kinase</keyword>
<dbReference type="GO" id="GO:0000155">
    <property type="term" value="F:phosphorelay sensor kinase activity"/>
    <property type="evidence" value="ECO:0007669"/>
    <property type="project" value="InterPro"/>
</dbReference>
<dbReference type="CDD" id="cd00082">
    <property type="entry name" value="HisKA"/>
    <property type="match status" value="1"/>
</dbReference>
<feature type="domain" description="Histidine kinase" evidence="7">
    <location>
        <begin position="677"/>
        <end position="893"/>
    </location>
</feature>
<evidence type="ECO:0000313" key="10">
    <source>
        <dbReference type="EMBL" id="ALO41000.1"/>
    </source>
</evidence>
<dbReference type="InterPro" id="IPR000700">
    <property type="entry name" value="PAS-assoc_C"/>
</dbReference>
<evidence type="ECO:0000256" key="5">
    <source>
        <dbReference type="ARBA" id="ARBA00022777"/>
    </source>
</evidence>
<accession>A0A0S2JY84</accession>
<protein>
    <recommendedName>
        <fullName evidence="2">histidine kinase</fullName>
        <ecNumber evidence="2">2.7.13.3</ecNumber>
    </recommendedName>
</protein>
<dbReference type="SMART" id="SM00387">
    <property type="entry name" value="HATPase_c"/>
    <property type="match status" value="1"/>
</dbReference>
<keyword evidence="4" id="KW-0808">Transferase</keyword>
<dbReference type="InterPro" id="IPR004358">
    <property type="entry name" value="Sig_transdc_His_kin-like_C"/>
</dbReference>
<organism evidence="10 11">
    <name type="scientific">Pseudoalteromonas phenolica</name>
    <dbReference type="NCBI Taxonomy" id="161398"/>
    <lineage>
        <taxon>Bacteria</taxon>
        <taxon>Pseudomonadati</taxon>
        <taxon>Pseudomonadota</taxon>
        <taxon>Gammaproteobacteria</taxon>
        <taxon>Alteromonadales</taxon>
        <taxon>Pseudoalteromonadaceae</taxon>
        <taxon>Pseudoalteromonas</taxon>
    </lineage>
</organism>
<dbReference type="PROSITE" id="PS50113">
    <property type="entry name" value="PAC"/>
    <property type="match status" value="2"/>
</dbReference>